<dbReference type="RefSeq" id="WP_095977951.1">
    <property type="nucleotide sequence ID" value="NZ_CP022163.1"/>
</dbReference>
<dbReference type="SUPFAM" id="SSF55874">
    <property type="entry name" value="ATPase domain of HSP90 chaperone/DNA topoisomerase II/histidine kinase"/>
    <property type="match status" value="1"/>
</dbReference>
<dbReference type="PRINTS" id="PR00344">
    <property type="entry name" value="BCTRLSENSOR"/>
</dbReference>
<dbReference type="KEGG" id="mbd:MEBOL_002829"/>
<dbReference type="CDD" id="cd00130">
    <property type="entry name" value="PAS"/>
    <property type="match status" value="1"/>
</dbReference>
<comment type="catalytic activity">
    <reaction evidence="1">
        <text>ATP + protein L-histidine = ADP + protein N-phospho-L-histidine.</text>
        <dbReference type="EC" id="2.7.13.3"/>
    </reaction>
</comment>
<feature type="domain" description="PAS" evidence="10">
    <location>
        <begin position="168"/>
        <end position="238"/>
    </location>
</feature>
<feature type="domain" description="Histidine kinase" evidence="9">
    <location>
        <begin position="304"/>
        <end position="534"/>
    </location>
</feature>
<evidence type="ECO:0000313" key="11">
    <source>
        <dbReference type="EMBL" id="ATB29380.1"/>
    </source>
</evidence>
<organism evidence="11 12">
    <name type="scientific">Melittangium boletus DSM 14713</name>
    <dbReference type="NCBI Taxonomy" id="1294270"/>
    <lineage>
        <taxon>Bacteria</taxon>
        <taxon>Pseudomonadati</taxon>
        <taxon>Myxococcota</taxon>
        <taxon>Myxococcia</taxon>
        <taxon>Myxococcales</taxon>
        <taxon>Cystobacterineae</taxon>
        <taxon>Archangiaceae</taxon>
        <taxon>Melittangium</taxon>
    </lineage>
</organism>
<dbReference type="AlphaFoldDB" id="A0A250IDU0"/>
<dbReference type="Gene3D" id="3.30.450.40">
    <property type="match status" value="1"/>
</dbReference>
<evidence type="ECO:0000256" key="1">
    <source>
        <dbReference type="ARBA" id="ARBA00000085"/>
    </source>
</evidence>
<dbReference type="PANTHER" id="PTHR43065:SF50">
    <property type="entry name" value="HISTIDINE KINASE"/>
    <property type="match status" value="1"/>
</dbReference>
<gene>
    <name evidence="11" type="ORF">MEBOL_002829</name>
</gene>
<evidence type="ECO:0000256" key="7">
    <source>
        <dbReference type="ARBA" id="ARBA00022840"/>
    </source>
</evidence>
<evidence type="ECO:0000259" key="10">
    <source>
        <dbReference type="PROSITE" id="PS50112"/>
    </source>
</evidence>
<dbReference type="InterPro" id="IPR003018">
    <property type="entry name" value="GAF"/>
</dbReference>
<evidence type="ECO:0000256" key="3">
    <source>
        <dbReference type="ARBA" id="ARBA00022553"/>
    </source>
</evidence>
<dbReference type="Gene3D" id="3.30.450.20">
    <property type="entry name" value="PAS domain"/>
    <property type="match status" value="1"/>
</dbReference>
<keyword evidence="12" id="KW-1185">Reference proteome</keyword>
<dbReference type="Pfam" id="PF01590">
    <property type="entry name" value="GAF"/>
    <property type="match status" value="1"/>
</dbReference>
<keyword evidence="4" id="KW-0808">Transferase</keyword>
<keyword evidence="8" id="KW-0902">Two-component regulatory system</keyword>
<keyword evidence="3" id="KW-0597">Phosphoprotein</keyword>
<sequence length="545" mass="59749">MLSPGLLYEDNRLCALDRHGILDTAAEPEYDDIVQLAATLCGVPVALISLVDRERQWFKANVGLPGVSETARCISFCTFAIEQEQEVFVIEDALQDVRFATSPLVEGAPHIRFYAGVPIRSEDGFLLGTLCVIDSVPRTLSEVQRRHLLALRSQVELLMRLRLRVRQSEARNRQLLESSGDAVFLLDEAGHVLEFNPVAARLLGRDAATVLGANLETLAPEGERVLVREALEELLEKGSVRVNDLGLRSARGERVSLDLTGSLQEVGASRRLLLVGHDLTEKRFLERQSLQNDRLASLGVLAAGIAHEINNPIAYVLANLSHLRDWLERLERRLMSLPGPSAAVSHSLGEAHQVVTESLVGCRRIRDIVHDMRFFSHTSEESLTPVDINASLDFALRMAEPQQRSTARLEKRYEPELPPVLASESRLSQVFLNLIVNALQSMPEGSSRGHTLRVCSVREGGFVRVDVSDTGHGIAPEVLPRIFDPFFTTKPAGAGTGLGLSISHAIVRKMGGELRVSSEPGRGTTFSLLLPLVAHAAEPMTALAS</sequence>
<dbReference type="InterPro" id="IPR036890">
    <property type="entry name" value="HATPase_C_sf"/>
</dbReference>
<dbReference type="GO" id="GO:0000155">
    <property type="term" value="F:phosphorelay sensor kinase activity"/>
    <property type="evidence" value="ECO:0007669"/>
    <property type="project" value="InterPro"/>
</dbReference>
<evidence type="ECO:0000256" key="2">
    <source>
        <dbReference type="ARBA" id="ARBA00012438"/>
    </source>
</evidence>
<dbReference type="InterPro" id="IPR029016">
    <property type="entry name" value="GAF-like_dom_sf"/>
</dbReference>
<dbReference type="PROSITE" id="PS50109">
    <property type="entry name" value="HIS_KIN"/>
    <property type="match status" value="1"/>
</dbReference>
<dbReference type="NCBIfam" id="TIGR00229">
    <property type="entry name" value="sensory_box"/>
    <property type="match status" value="1"/>
</dbReference>
<dbReference type="InterPro" id="IPR036097">
    <property type="entry name" value="HisK_dim/P_sf"/>
</dbReference>
<evidence type="ECO:0000256" key="6">
    <source>
        <dbReference type="ARBA" id="ARBA00022777"/>
    </source>
</evidence>
<protein>
    <recommendedName>
        <fullName evidence="2">histidine kinase</fullName>
        <ecNumber evidence="2">2.7.13.3</ecNumber>
    </recommendedName>
</protein>
<dbReference type="Proteomes" id="UP000217289">
    <property type="component" value="Chromosome"/>
</dbReference>
<dbReference type="InterPro" id="IPR003661">
    <property type="entry name" value="HisK_dim/P_dom"/>
</dbReference>
<dbReference type="InterPro" id="IPR004358">
    <property type="entry name" value="Sig_transdc_His_kin-like_C"/>
</dbReference>
<dbReference type="OrthoDB" id="9787707at2"/>
<dbReference type="PROSITE" id="PS50112">
    <property type="entry name" value="PAS"/>
    <property type="match status" value="1"/>
</dbReference>
<dbReference type="GO" id="GO:0005524">
    <property type="term" value="F:ATP binding"/>
    <property type="evidence" value="ECO:0007669"/>
    <property type="project" value="UniProtKB-KW"/>
</dbReference>
<dbReference type="PANTHER" id="PTHR43065">
    <property type="entry name" value="SENSOR HISTIDINE KINASE"/>
    <property type="match status" value="1"/>
</dbReference>
<dbReference type="Pfam" id="PF02518">
    <property type="entry name" value="HATPase_c"/>
    <property type="match status" value="1"/>
</dbReference>
<evidence type="ECO:0000256" key="5">
    <source>
        <dbReference type="ARBA" id="ARBA00022741"/>
    </source>
</evidence>
<keyword evidence="5" id="KW-0547">Nucleotide-binding</keyword>
<dbReference type="SMART" id="SM00387">
    <property type="entry name" value="HATPase_c"/>
    <property type="match status" value="1"/>
</dbReference>
<dbReference type="EMBL" id="CP022163">
    <property type="protein sequence ID" value="ATB29380.1"/>
    <property type="molecule type" value="Genomic_DNA"/>
</dbReference>
<accession>A0A250IDU0</accession>
<evidence type="ECO:0000256" key="4">
    <source>
        <dbReference type="ARBA" id="ARBA00022679"/>
    </source>
</evidence>
<name>A0A250IDU0_9BACT</name>
<proteinExistence type="predicted"/>
<keyword evidence="6" id="KW-0418">Kinase</keyword>
<dbReference type="SUPFAM" id="SSF47384">
    <property type="entry name" value="Homodimeric domain of signal transducing histidine kinase"/>
    <property type="match status" value="1"/>
</dbReference>
<dbReference type="EC" id="2.7.13.3" evidence="2"/>
<evidence type="ECO:0000313" key="12">
    <source>
        <dbReference type="Proteomes" id="UP000217289"/>
    </source>
</evidence>
<dbReference type="InterPro" id="IPR013767">
    <property type="entry name" value="PAS_fold"/>
</dbReference>
<dbReference type="InterPro" id="IPR035965">
    <property type="entry name" value="PAS-like_dom_sf"/>
</dbReference>
<dbReference type="SMART" id="SM00388">
    <property type="entry name" value="HisKA"/>
    <property type="match status" value="1"/>
</dbReference>
<dbReference type="SUPFAM" id="SSF55781">
    <property type="entry name" value="GAF domain-like"/>
    <property type="match status" value="1"/>
</dbReference>
<dbReference type="InterPro" id="IPR003594">
    <property type="entry name" value="HATPase_dom"/>
</dbReference>
<reference evidence="11 12" key="1">
    <citation type="submission" date="2017-06" db="EMBL/GenBank/DDBJ databases">
        <authorList>
            <person name="Kim H.J."/>
            <person name="Triplett B.A."/>
        </authorList>
    </citation>
    <scope>NUCLEOTIDE SEQUENCE [LARGE SCALE GENOMIC DNA]</scope>
    <source>
        <strain evidence="11 12">DSM 14713</strain>
    </source>
</reference>
<evidence type="ECO:0000256" key="8">
    <source>
        <dbReference type="ARBA" id="ARBA00023012"/>
    </source>
</evidence>
<dbReference type="InterPro" id="IPR005467">
    <property type="entry name" value="His_kinase_dom"/>
</dbReference>
<keyword evidence="7" id="KW-0067">ATP-binding</keyword>
<dbReference type="InterPro" id="IPR000014">
    <property type="entry name" value="PAS"/>
</dbReference>
<dbReference type="CDD" id="cd00082">
    <property type="entry name" value="HisKA"/>
    <property type="match status" value="1"/>
</dbReference>
<dbReference type="GO" id="GO:0006355">
    <property type="term" value="P:regulation of DNA-templated transcription"/>
    <property type="evidence" value="ECO:0007669"/>
    <property type="project" value="InterPro"/>
</dbReference>
<dbReference type="SUPFAM" id="SSF55785">
    <property type="entry name" value="PYP-like sensor domain (PAS domain)"/>
    <property type="match status" value="1"/>
</dbReference>
<evidence type="ECO:0000259" key="9">
    <source>
        <dbReference type="PROSITE" id="PS50109"/>
    </source>
</evidence>
<dbReference type="SMART" id="SM00065">
    <property type="entry name" value="GAF"/>
    <property type="match status" value="1"/>
</dbReference>
<dbReference type="Gene3D" id="1.10.287.130">
    <property type="match status" value="1"/>
</dbReference>
<dbReference type="Gene3D" id="3.30.565.10">
    <property type="entry name" value="Histidine kinase-like ATPase, C-terminal domain"/>
    <property type="match status" value="1"/>
</dbReference>
<dbReference type="Pfam" id="PF00989">
    <property type="entry name" value="PAS"/>
    <property type="match status" value="1"/>
</dbReference>
<dbReference type="SMART" id="SM00091">
    <property type="entry name" value="PAS"/>
    <property type="match status" value="1"/>
</dbReference>